<evidence type="ECO:0000313" key="1">
    <source>
        <dbReference type="EMBL" id="MBW9064976.1"/>
    </source>
</evidence>
<evidence type="ECO:0000313" key="2">
    <source>
        <dbReference type="Proteomes" id="UP000757604"/>
    </source>
</evidence>
<name>A0ABS7HCM0_9HYPH</name>
<gene>
    <name evidence="1" type="ORF">JNB71_16870</name>
</gene>
<sequence length="75" mass="8440">MALLMFLSVTWRRNDARPFAFDESAYGKSLMLLVLVPRIAHDPAKEKSMKNLLVATAIIANVGIIHLRTDDQTSR</sequence>
<accession>A0ABS7HCM0</accession>
<proteinExistence type="predicted"/>
<reference evidence="1 2" key="1">
    <citation type="journal article" date="2021" name="MBio">
        <title>Poor Competitiveness of Bradyrhizobium in Pigeon Pea Root Colonization in Indian Soils.</title>
        <authorList>
            <person name="Chalasani D."/>
            <person name="Basu A."/>
            <person name="Pullabhotla S.V.S.R.N."/>
            <person name="Jorrin B."/>
            <person name="Neal A.L."/>
            <person name="Poole P.S."/>
            <person name="Podile A.R."/>
            <person name="Tkacz A."/>
        </authorList>
    </citation>
    <scope>NUCLEOTIDE SEQUENCE [LARGE SCALE GENOMIC DNA]</scope>
    <source>
        <strain evidence="1 2">HU44</strain>
    </source>
</reference>
<keyword evidence="2" id="KW-1185">Reference proteome</keyword>
<organism evidence="1 2">
    <name type="scientific">Rhizobium herbae</name>
    <dbReference type="NCBI Taxonomy" id="508661"/>
    <lineage>
        <taxon>Bacteria</taxon>
        <taxon>Pseudomonadati</taxon>
        <taxon>Pseudomonadota</taxon>
        <taxon>Alphaproteobacteria</taxon>
        <taxon>Hyphomicrobiales</taxon>
        <taxon>Rhizobiaceae</taxon>
        <taxon>Rhizobium/Agrobacterium group</taxon>
        <taxon>Rhizobium</taxon>
    </lineage>
</organism>
<dbReference type="RefSeq" id="WP_220372983.1">
    <property type="nucleotide sequence ID" value="NZ_JAEUAO010000004.1"/>
</dbReference>
<protein>
    <submittedName>
        <fullName evidence="1">Uncharacterized protein</fullName>
    </submittedName>
</protein>
<dbReference type="Proteomes" id="UP000757604">
    <property type="component" value="Unassembled WGS sequence"/>
</dbReference>
<dbReference type="EMBL" id="JAEUAO010000004">
    <property type="protein sequence ID" value="MBW9064976.1"/>
    <property type="molecule type" value="Genomic_DNA"/>
</dbReference>
<comment type="caution">
    <text evidence="1">The sequence shown here is derived from an EMBL/GenBank/DDBJ whole genome shotgun (WGS) entry which is preliminary data.</text>
</comment>